<comment type="cofactor">
    <cofactor evidence="6">
        <name>heme</name>
        <dbReference type="ChEBI" id="CHEBI:30413"/>
    </cofactor>
</comment>
<dbReference type="InterPro" id="IPR001128">
    <property type="entry name" value="Cyt_P450"/>
</dbReference>
<dbReference type="AlphaFoldDB" id="A0A5J9SNN9"/>
<evidence type="ECO:0008006" key="9">
    <source>
        <dbReference type="Google" id="ProtNLM"/>
    </source>
</evidence>
<feature type="binding site" description="axial binding residue" evidence="6">
    <location>
        <position position="715"/>
    </location>
    <ligand>
        <name>heme</name>
        <dbReference type="ChEBI" id="CHEBI:30413"/>
    </ligand>
    <ligandPart>
        <name>Fe</name>
        <dbReference type="ChEBI" id="CHEBI:18248"/>
    </ligandPart>
</feature>
<keyword evidence="2 6" id="KW-0349">Heme</keyword>
<feature type="non-terminal residue" evidence="7">
    <location>
        <position position="1"/>
    </location>
</feature>
<evidence type="ECO:0000256" key="6">
    <source>
        <dbReference type="PIRSR" id="PIRSR602401-1"/>
    </source>
</evidence>
<dbReference type="GO" id="GO:0005506">
    <property type="term" value="F:iron ion binding"/>
    <property type="evidence" value="ECO:0007669"/>
    <property type="project" value="InterPro"/>
</dbReference>
<dbReference type="GO" id="GO:0044550">
    <property type="term" value="P:secondary metabolite biosynthetic process"/>
    <property type="evidence" value="ECO:0007669"/>
    <property type="project" value="UniProtKB-ARBA"/>
</dbReference>
<accession>A0A5J9SNN9</accession>
<dbReference type="OrthoDB" id="594634at2759"/>
<dbReference type="PANTHER" id="PTHR47944:SF4">
    <property type="entry name" value="OS09G0441700 PROTEIN"/>
    <property type="match status" value="1"/>
</dbReference>
<dbReference type="InterPro" id="IPR036396">
    <property type="entry name" value="Cyt_P450_sf"/>
</dbReference>
<dbReference type="Proteomes" id="UP000324897">
    <property type="component" value="Unassembled WGS sequence"/>
</dbReference>
<comment type="similarity">
    <text evidence="1">Belongs to the cytochrome P450 family.</text>
</comment>
<evidence type="ECO:0000256" key="5">
    <source>
        <dbReference type="ARBA" id="ARBA00023004"/>
    </source>
</evidence>
<keyword evidence="4" id="KW-0560">Oxidoreductase</keyword>
<dbReference type="InterPro" id="IPR017972">
    <property type="entry name" value="Cyt_P450_CS"/>
</dbReference>
<dbReference type="GO" id="GO:0004497">
    <property type="term" value="F:monooxygenase activity"/>
    <property type="evidence" value="ECO:0007669"/>
    <property type="project" value="InterPro"/>
</dbReference>
<evidence type="ECO:0000313" key="8">
    <source>
        <dbReference type="Proteomes" id="UP000324897"/>
    </source>
</evidence>
<evidence type="ECO:0000256" key="2">
    <source>
        <dbReference type="ARBA" id="ARBA00022617"/>
    </source>
</evidence>
<evidence type="ECO:0000256" key="4">
    <source>
        <dbReference type="ARBA" id="ARBA00023002"/>
    </source>
</evidence>
<dbReference type="InterPro" id="IPR002401">
    <property type="entry name" value="Cyt_P450_E_grp-I"/>
</dbReference>
<keyword evidence="3 6" id="KW-0479">Metal-binding</keyword>
<dbReference type="PRINTS" id="PR00463">
    <property type="entry name" value="EP450I"/>
</dbReference>
<organism evidence="7 8">
    <name type="scientific">Eragrostis curvula</name>
    <name type="common">weeping love grass</name>
    <dbReference type="NCBI Taxonomy" id="38414"/>
    <lineage>
        <taxon>Eukaryota</taxon>
        <taxon>Viridiplantae</taxon>
        <taxon>Streptophyta</taxon>
        <taxon>Embryophyta</taxon>
        <taxon>Tracheophyta</taxon>
        <taxon>Spermatophyta</taxon>
        <taxon>Magnoliopsida</taxon>
        <taxon>Liliopsida</taxon>
        <taxon>Poales</taxon>
        <taxon>Poaceae</taxon>
        <taxon>PACMAD clade</taxon>
        <taxon>Chloridoideae</taxon>
        <taxon>Eragrostideae</taxon>
        <taxon>Eragrostidinae</taxon>
        <taxon>Eragrostis</taxon>
    </lineage>
</organism>
<dbReference type="EMBL" id="RWGY01000567">
    <property type="protein sequence ID" value="TVU00601.1"/>
    <property type="molecule type" value="Genomic_DNA"/>
</dbReference>
<dbReference type="Gramene" id="TVU00601">
    <property type="protein sequence ID" value="TVU00601"/>
    <property type="gene ID" value="EJB05_53964"/>
</dbReference>
<name>A0A5J9SNN9_9POAL</name>
<keyword evidence="8" id="KW-1185">Reference proteome</keyword>
<dbReference type="GO" id="GO:0016705">
    <property type="term" value="F:oxidoreductase activity, acting on paired donors, with incorporation or reduction of molecular oxygen"/>
    <property type="evidence" value="ECO:0007669"/>
    <property type="project" value="InterPro"/>
</dbReference>
<evidence type="ECO:0000256" key="1">
    <source>
        <dbReference type="ARBA" id="ARBA00010617"/>
    </source>
</evidence>
<comment type="caution">
    <text evidence="7">The sequence shown here is derived from an EMBL/GenBank/DDBJ whole genome shotgun (WGS) entry which is preliminary data.</text>
</comment>
<keyword evidence="5 6" id="KW-0408">Iron</keyword>
<dbReference type="PANTHER" id="PTHR47944">
    <property type="entry name" value="CYTOCHROME P450 98A9"/>
    <property type="match status" value="1"/>
</dbReference>
<dbReference type="Pfam" id="PF00067">
    <property type="entry name" value="p450"/>
    <property type="match status" value="2"/>
</dbReference>
<protein>
    <recommendedName>
        <fullName evidence="9">Tyrosine N-monooxygenase</fullName>
    </recommendedName>
</protein>
<reference evidence="7 8" key="1">
    <citation type="journal article" date="2019" name="Sci. Rep.">
        <title>A high-quality genome of Eragrostis curvula grass provides insights into Poaceae evolution and supports new strategies to enhance forage quality.</title>
        <authorList>
            <person name="Carballo J."/>
            <person name="Santos B.A.C.M."/>
            <person name="Zappacosta D."/>
            <person name="Garbus I."/>
            <person name="Selva J.P."/>
            <person name="Gallo C.A."/>
            <person name="Diaz A."/>
            <person name="Albertini E."/>
            <person name="Caccamo M."/>
            <person name="Echenique V."/>
        </authorList>
    </citation>
    <scope>NUCLEOTIDE SEQUENCE [LARGE SCALE GENOMIC DNA]</scope>
    <source>
        <strain evidence="8">cv. Victoria</strain>
        <tissue evidence="7">Leaf</tissue>
    </source>
</reference>
<sequence>MGLGPIGAAEVARLAFAAAVLVPLRIMGGVLVLAELGRLLKADLVAAMAELQRHIDTRRSAVSSAATSRKRVATSASVHSTRSMPASALTMAAAELALERGGASCGAGAGAALWAPSFLLPQVVLSAASAGEAIVRVRSGRGELGKKKFGTTVGETRRQTPTQYHVPLSFQLDSTHKNSLLPESYSTQEPLVQQNEMSANATRSMALAPGHASLPPTTTIDNPLVSSSSMLAVVCSLLALALLYRIKAPSRINRVRLPPGPVGLPIIGCMHHVLARRKQPVFRWIHGLLKEMHTSIICLRLGAVHVIVVACPEMAREALRKKDAILASRPTTFSSESFSFGYKGSVLSPHGEQWKKMRRVLTSEVLSPALEHQLQGRRTKEADHIVRFVYNQCSTATDIVTVDVRHVAQHFCGNLIRSLMFSKRNFFEQSPGSAGAGPGPDEVEHVSALFTLVNSAFSFRMSEYFPWLIGLDLEGHEKVVRDVMSTLNRLHDPIIEERIHEWSALRRHGDKREVRDFLDVLVSIQDSEGRPLLSLEEIKAQTAHTKQCSNGAVVGNPCRRVLPLKMQRLHEIMFAIVDNPSNAIEWALAEMITKPEVMKKAINELDTIVGKERLVQESDIPHLNYLKACIRESFRMHPYHAFNPPHVAMEDTTIGGYFVPKGSSVLLSRVGLGRNPDIWEDPLEFRPERHLNTSCVRLTEPDLTFISFSTGRRGCPGVSLGTSTTMMLFARLVQGFTWTKLPTVHKMELKESATNLALAEPLVLQAEPRLPAHLYEST</sequence>
<proteinExistence type="inferred from homology"/>
<dbReference type="GO" id="GO:0020037">
    <property type="term" value="F:heme binding"/>
    <property type="evidence" value="ECO:0007669"/>
    <property type="project" value="InterPro"/>
</dbReference>
<gene>
    <name evidence="7" type="ORF">EJB05_53964</name>
</gene>
<evidence type="ECO:0000256" key="3">
    <source>
        <dbReference type="ARBA" id="ARBA00022723"/>
    </source>
</evidence>
<evidence type="ECO:0000313" key="7">
    <source>
        <dbReference type="EMBL" id="TVU00601.1"/>
    </source>
</evidence>
<dbReference type="PROSITE" id="PS00086">
    <property type="entry name" value="CYTOCHROME_P450"/>
    <property type="match status" value="1"/>
</dbReference>
<dbReference type="SUPFAM" id="SSF48264">
    <property type="entry name" value="Cytochrome P450"/>
    <property type="match status" value="1"/>
</dbReference>
<dbReference type="Gene3D" id="1.10.630.10">
    <property type="entry name" value="Cytochrome P450"/>
    <property type="match status" value="1"/>
</dbReference>